<gene>
    <name evidence="2" type="ORF">INT08_10505</name>
</gene>
<sequence length="158" mass="18473">MSIPQNDISRPDKYDLLLQKMDRFQELVDQKNQLQEKIASIQQEYQERVRPLEEELETVIRKLDQNLAKLDTVPEEPPQAKKGYTRYGRGQLGVAIKELLRSNPDKRFKPKEIADALNTKGTSVSLWFNKYGIRDEEIRRIPVGRGGKRFLYTIRENG</sequence>
<keyword evidence="3" id="KW-1185">Reference proteome</keyword>
<keyword evidence="1" id="KW-0175">Coiled coil</keyword>
<name>A0ABR9XUC9_9CHLB</name>
<evidence type="ECO:0000313" key="2">
    <source>
        <dbReference type="EMBL" id="MBF0637599.1"/>
    </source>
</evidence>
<reference evidence="2 3" key="1">
    <citation type="journal article" date="2020" name="Microorganisms">
        <title>Simultaneous Genome Sequencing of Prosthecochloris ethylica and Desulfuromonas acetoxidans within a Syntrophic Mixture Reveals Unique Pili and Protein Interactions.</title>
        <authorList>
            <person name="Kyndt J.A."/>
            <person name="Van Beeumen J.J."/>
            <person name="Meyer T.E."/>
        </authorList>
    </citation>
    <scope>NUCLEOTIDE SEQUENCE [LARGE SCALE GENOMIC DNA]</scope>
    <source>
        <strain evidence="2 3">N3</strain>
    </source>
</reference>
<accession>A0ABR9XUC9</accession>
<evidence type="ECO:0000256" key="1">
    <source>
        <dbReference type="SAM" id="Coils"/>
    </source>
</evidence>
<organism evidence="2 3">
    <name type="scientific">Prosthecochloris ethylica</name>
    <dbReference type="NCBI Taxonomy" id="2743976"/>
    <lineage>
        <taxon>Bacteria</taxon>
        <taxon>Pseudomonadati</taxon>
        <taxon>Chlorobiota</taxon>
        <taxon>Chlorobiia</taxon>
        <taxon>Chlorobiales</taxon>
        <taxon>Chlorobiaceae</taxon>
        <taxon>Prosthecochloris</taxon>
    </lineage>
</organism>
<dbReference type="RefSeq" id="WP_175187786.1">
    <property type="nucleotide sequence ID" value="NZ_JABVZQ010000021.1"/>
</dbReference>
<feature type="coiled-coil region" evidence="1">
    <location>
        <begin position="17"/>
        <end position="73"/>
    </location>
</feature>
<evidence type="ECO:0000313" key="3">
    <source>
        <dbReference type="Proteomes" id="UP000619838"/>
    </source>
</evidence>
<dbReference type="EMBL" id="JADGII010000028">
    <property type="protein sequence ID" value="MBF0637599.1"/>
    <property type="molecule type" value="Genomic_DNA"/>
</dbReference>
<proteinExistence type="predicted"/>
<comment type="caution">
    <text evidence="2">The sequence shown here is derived from an EMBL/GenBank/DDBJ whole genome shotgun (WGS) entry which is preliminary data.</text>
</comment>
<dbReference type="Proteomes" id="UP000619838">
    <property type="component" value="Unassembled WGS sequence"/>
</dbReference>
<protein>
    <submittedName>
        <fullName evidence="2">Uncharacterized protein</fullName>
    </submittedName>
</protein>